<evidence type="ECO:0000256" key="1">
    <source>
        <dbReference type="ARBA" id="ARBA00002307"/>
    </source>
</evidence>
<accession>A0A2I2F4E6</accession>
<dbReference type="InterPro" id="IPR002993">
    <property type="entry name" value="ODC_AZ"/>
</dbReference>
<dbReference type="PANTHER" id="PTHR10279">
    <property type="entry name" value="ORNITHINE DECARBOXYLASE ANTIZYME"/>
    <property type="match status" value="1"/>
</dbReference>
<dbReference type="PANTHER" id="PTHR10279:SF10">
    <property type="entry name" value="ORNITHINE DECARBOXYLASE ANTIZYME"/>
    <property type="match status" value="1"/>
</dbReference>
<comment type="similarity">
    <text evidence="2">Belongs to the ODC antizyme family.</text>
</comment>
<proteinExistence type="inferred from homology"/>
<dbReference type="GO" id="GO:0045732">
    <property type="term" value="P:positive regulation of protein catabolic process"/>
    <property type="evidence" value="ECO:0007669"/>
    <property type="project" value="TreeGrafter"/>
</dbReference>
<evidence type="ECO:0000256" key="3">
    <source>
        <dbReference type="ARBA" id="ARBA00011486"/>
    </source>
</evidence>
<dbReference type="GO" id="GO:0008073">
    <property type="term" value="F:ornithine decarboxylase inhibitor activity"/>
    <property type="evidence" value="ECO:0007669"/>
    <property type="project" value="InterPro"/>
</dbReference>
<reference evidence="6 7" key="1">
    <citation type="submission" date="2017-12" db="EMBL/GenBank/DDBJ databases">
        <authorList>
            <consortium name="DOE Joint Genome Institute"/>
            <person name="Haridas S."/>
            <person name="Kjaerbolling I."/>
            <person name="Vesth T.C."/>
            <person name="Frisvad J.C."/>
            <person name="Nybo J.L."/>
            <person name="Theobald S."/>
            <person name="Kuo A."/>
            <person name="Bowyer P."/>
            <person name="Matsuda Y."/>
            <person name="Mondo S."/>
            <person name="Lyhne E.K."/>
            <person name="Kogle M.E."/>
            <person name="Clum A."/>
            <person name="Lipzen A."/>
            <person name="Salamov A."/>
            <person name="Ngan C.Y."/>
            <person name="Daum C."/>
            <person name="Chiniquy J."/>
            <person name="Barry K."/>
            <person name="LaButti K."/>
            <person name="Simmons B.A."/>
            <person name="Magnuson J.K."/>
            <person name="Mortensen U.H."/>
            <person name="Larsen T.O."/>
            <person name="Grigoriev I.V."/>
            <person name="Baker S.E."/>
            <person name="Andersen M.R."/>
            <person name="Nordberg H.P."/>
            <person name="Cantor M.N."/>
            <person name="Hua S.X."/>
        </authorList>
    </citation>
    <scope>NUCLEOTIDE SEQUENCE [LARGE SCALE GENOMIC DNA]</scope>
    <source>
        <strain evidence="6 7">CBS 102.13</strain>
    </source>
</reference>
<dbReference type="GO" id="GO:0075523">
    <property type="term" value="P:viral translational frameshifting"/>
    <property type="evidence" value="ECO:0007669"/>
    <property type="project" value="UniProtKB-KW"/>
</dbReference>
<sequence length="183" mass="20498">MRSSRWADSPSELKEEAAYTIPGECERLFCDNMAAIFLGEGNFVRPESLGMDALDIRPDEAKKERTCIQRWVEVLDYTSDAVYRGFVGSVGEEQTLFVFFEDSIPGCNLKTGLMALFELASLSDFGCTRIVACISRTPDSTEHEVIRNLGWCGFSLTTLQPWCSKNHSESVISAKWLFLSAEV</sequence>
<dbReference type="Pfam" id="PF02100">
    <property type="entry name" value="ODC_AZ"/>
    <property type="match status" value="1"/>
</dbReference>
<dbReference type="Proteomes" id="UP000234585">
    <property type="component" value="Unassembled WGS sequence"/>
</dbReference>
<dbReference type="InterPro" id="IPR016181">
    <property type="entry name" value="Acyl_CoA_acyltransferase"/>
</dbReference>
<dbReference type="Gene3D" id="3.40.630.60">
    <property type="match status" value="1"/>
</dbReference>
<comment type="subunit">
    <text evidence="3">Interacts with ODC and thereby sterically blocks ODC homodimerization.</text>
</comment>
<keyword evidence="5" id="KW-0688">Ribosomal frameshifting</keyword>
<evidence type="ECO:0000256" key="2">
    <source>
        <dbReference type="ARBA" id="ARBA00008796"/>
    </source>
</evidence>
<dbReference type="OrthoDB" id="6407410at2759"/>
<dbReference type="InterPro" id="IPR038581">
    <property type="entry name" value="ODC_AZ_sf"/>
</dbReference>
<organism evidence="6 7">
    <name type="scientific">Aspergillus candidus</name>
    <dbReference type="NCBI Taxonomy" id="41067"/>
    <lineage>
        <taxon>Eukaryota</taxon>
        <taxon>Fungi</taxon>
        <taxon>Dikarya</taxon>
        <taxon>Ascomycota</taxon>
        <taxon>Pezizomycotina</taxon>
        <taxon>Eurotiomycetes</taxon>
        <taxon>Eurotiomycetidae</taxon>
        <taxon>Eurotiales</taxon>
        <taxon>Aspergillaceae</taxon>
        <taxon>Aspergillus</taxon>
        <taxon>Aspergillus subgen. Circumdati</taxon>
    </lineage>
</organism>
<evidence type="ECO:0000256" key="4">
    <source>
        <dbReference type="ARBA" id="ARBA00017712"/>
    </source>
</evidence>
<evidence type="ECO:0000313" key="7">
    <source>
        <dbReference type="Proteomes" id="UP000234585"/>
    </source>
</evidence>
<dbReference type="EMBL" id="KZ559161">
    <property type="protein sequence ID" value="PLB35512.1"/>
    <property type="molecule type" value="Genomic_DNA"/>
</dbReference>
<dbReference type="GeneID" id="36526592"/>
<name>A0A2I2F4E6_ASPCN</name>
<dbReference type="AlphaFoldDB" id="A0A2I2F4E6"/>
<dbReference type="GO" id="GO:0005737">
    <property type="term" value="C:cytoplasm"/>
    <property type="evidence" value="ECO:0007669"/>
    <property type="project" value="TreeGrafter"/>
</dbReference>
<dbReference type="SUPFAM" id="SSF55729">
    <property type="entry name" value="Acyl-CoA N-acyltransferases (Nat)"/>
    <property type="match status" value="1"/>
</dbReference>
<gene>
    <name evidence="6" type="ORF">BDW47DRAFT_61433</name>
</gene>
<keyword evidence="7" id="KW-1185">Reference proteome</keyword>
<comment type="function">
    <text evidence="1">Ornithine decarboxylase (ODC) antizyme protein that negatively regulates ODC activity and intracellular polyamine biosynthesis in response to increased intracellular polyamine levels. Binds to ODC monomers, inhibiting the assembly of the functional ODC homodimer, and targets the monomers for ubiquitin-independent proteolytic destruction by the 26S proteasome.</text>
</comment>
<protein>
    <recommendedName>
        <fullName evidence="4">Ornithine decarboxylase antizyme</fullName>
    </recommendedName>
</protein>
<dbReference type="GO" id="GO:0005634">
    <property type="term" value="C:nucleus"/>
    <property type="evidence" value="ECO:0007669"/>
    <property type="project" value="TreeGrafter"/>
</dbReference>
<dbReference type="STRING" id="41067.A0A2I2F4E6"/>
<dbReference type="RefSeq" id="XP_024669524.1">
    <property type="nucleotide sequence ID" value="XM_024819432.1"/>
</dbReference>
<evidence type="ECO:0000313" key="6">
    <source>
        <dbReference type="EMBL" id="PLB35512.1"/>
    </source>
</evidence>
<evidence type="ECO:0000256" key="5">
    <source>
        <dbReference type="ARBA" id="ARBA00022758"/>
    </source>
</evidence>